<keyword evidence="3" id="KW-1185">Reference proteome</keyword>
<feature type="region of interest" description="Disordered" evidence="1">
    <location>
        <begin position="1"/>
        <end position="34"/>
    </location>
</feature>
<reference evidence="2" key="2">
    <citation type="submission" date="2022-06" db="UniProtKB">
        <authorList>
            <consortium name="EnsemblMetazoa"/>
        </authorList>
    </citation>
    <scope>IDENTIFICATION</scope>
    <source>
        <strain evidence="2">PS312</strain>
    </source>
</reference>
<reference evidence="3" key="1">
    <citation type="journal article" date="2008" name="Nat. Genet.">
        <title>The Pristionchus pacificus genome provides a unique perspective on nematode lifestyle and parasitism.</title>
        <authorList>
            <person name="Dieterich C."/>
            <person name="Clifton S.W."/>
            <person name="Schuster L.N."/>
            <person name="Chinwalla A."/>
            <person name="Delehaunty K."/>
            <person name="Dinkelacker I."/>
            <person name="Fulton L."/>
            <person name="Fulton R."/>
            <person name="Godfrey J."/>
            <person name="Minx P."/>
            <person name="Mitreva M."/>
            <person name="Roeseler W."/>
            <person name="Tian H."/>
            <person name="Witte H."/>
            <person name="Yang S.P."/>
            <person name="Wilson R.K."/>
            <person name="Sommer R.J."/>
        </authorList>
    </citation>
    <scope>NUCLEOTIDE SEQUENCE [LARGE SCALE GENOMIC DNA]</scope>
    <source>
        <strain evidence="3">PS312</strain>
    </source>
</reference>
<evidence type="ECO:0000256" key="1">
    <source>
        <dbReference type="SAM" id="MobiDB-lite"/>
    </source>
</evidence>
<organism evidence="2 3">
    <name type="scientific">Pristionchus pacificus</name>
    <name type="common">Parasitic nematode worm</name>
    <dbReference type="NCBI Taxonomy" id="54126"/>
    <lineage>
        <taxon>Eukaryota</taxon>
        <taxon>Metazoa</taxon>
        <taxon>Ecdysozoa</taxon>
        <taxon>Nematoda</taxon>
        <taxon>Chromadorea</taxon>
        <taxon>Rhabditida</taxon>
        <taxon>Rhabditina</taxon>
        <taxon>Diplogasteromorpha</taxon>
        <taxon>Diplogasteroidea</taxon>
        <taxon>Neodiplogasteridae</taxon>
        <taxon>Pristionchus</taxon>
    </lineage>
</organism>
<dbReference type="AlphaFoldDB" id="A0A2A6BPB7"/>
<gene>
    <name evidence="2" type="primary">WBGene00275171</name>
</gene>
<dbReference type="Proteomes" id="UP000005239">
    <property type="component" value="Unassembled WGS sequence"/>
</dbReference>
<evidence type="ECO:0000313" key="2">
    <source>
        <dbReference type="EnsemblMetazoa" id="PPA36802.1"/>
    </source>
</evidence>
<dbReference type="EnsemblMetazoa" id="PPA36802.1">
    <property type="protein sequence ID" value="PPA36802.1"/>
    <property type="gene ID" value="WBGene00275171"/>
</dbReference>
<evidence type="ECO:0000313" key="3">
    <source>
        <dbReference type="Proteomes" id="UP000005239"/>
    </source>
</evidence>
<sequence length="138" mass="15356">MSPSPASPSVSTTLQRVGATTTPDDKSNPTSPFRHIRNRHAPLIREVADGILQHNSPSPALPSIREVADNAHPLRTRLPSPIADVEELDQPIHKDAAHGRHPFHLEPVREVAESESAPAKKFHTREFLWTLLRNLRGR</sequence>
<proteinExistence type="predicted"/>
<feature type="compositionally biased region" description="Low complexity" evidence="1">
    <location>
        <begin position="1"/>
        <end position="11"/>
    </location>
</feature>
<accession>A0A8R1YUR2</accession>
<accession>A0A2A6BPB7</accession>
<protein>
    <submittedName>
        <fullName evidence="2">Uncharacterized protein</fullName>
    </submittedName>
</protein>
<feature type="compositionally biased region" description="Polar residues" evidence="1">
    <location>
        <begin position="12"/>
        <end position="22"/>
    </location>
</feature>
<name>A0A2A6BPB7_PRIPA</name>